<comment type="caution">
    <text evidence="2">The sequence shown here is derived from an EMBL/GenBank/DDBJ whole genome shotgun (WGS) entry which is preliminary data.</text>
</comment>
<evidence type="ECO:0000313" key="3">
    <source>
        <dbReference type="Proteomes" id="UP001642483"/>
    </source>
</evidence>
<keyword evidence="1" id="KW-0472">Membrane</keyword>
<feature type="transmembrane region" description="Helical" evidence="1">
    <location>
        <begin position="6"/>
        <end position="25"/>
    </location>
</feature>
<accession>A0ABP0FSM9</accession>
<organism evidence="2 3">
    <name type="scientific">Clavelina lepadiformis</name>
    <name type="common">Light-bulb sea squirt</name>
    <name type="synonym">Ascidia lepadiformis</name>
    <dbReference type="NCBI Taxonomy" id="159417"/>
    <lineage>
        <taxon>Eukaryota</taxon>
        <taxon>Metazoa</taxon>
        <taxon>Chordata</taxon>
        <taxon>Tunicata</taxon>
        <taxon>Ascidiacea</taxon>
        <taxon>Aplousobranchia</taxon>
        <taxon>Clavelinidae</taxon>
        <taxon>Clavelina</taxon>
    </lineage>
</organism>
<feature type="transmembrane region" description="Helical" evidence="1">
    <location>
        <begin position="149"/>
        <end position="168"/>
    </location>
</feature>
<keyword evidence="1" id="KW-1133">Transmembrane helix</keyword>
<dbReference type="Proteomes" id="UP001642483">
    <property type="component" value="Unassembled WGS sequence"/>
</dbReference>
<sequence length="233" mass="25469">MVTHSGQWIRLVASICMWIGFGFLISSQLNRAWFVQTIGNFEFELGLFSSCTSGFCTYFAWTDNDVYASYVARIFFIIADIAVGCSILLHFANFFVSDPRQIGKRLRLEGSIHIMAGSFLMGGIVAFTIIITTQFAVGQTQWALSSGYSAAWPAAILLVVAGSLMLAASPSYRSAAANATQPNNPQVNVTTVTYKTTGVSYPPQTTPLPPPYQEHAYSNVYGAQTTTTYQSPY</sequence>
<keyword evidence="1" id="KW-0812">Transmembrane</keyword>
<dbReference type="EMBL" id="CAWYQH010000079">
    <property type="protein sequence ID" value="CAK8681514.1"/>
    <property type="molecule type" value="Genomic_DNA"/>
</dbReference>
<dbReference type="Gene3D" id="1.20.140.150">
    <property type="match status" value="1"/>
</dbReference>
<reference evidence="2 3" key="1">
    <citation type="submission" date="2024-02" db="EMBL/GenBank/DDBJ databases">
        <authorList>
            <person name="Daric V."/>
            <person name="Darras S."/>
        </authorList>
    </citation>
    <scope>NUCLEOTIDE SEQUENCE [LARGE SCALE GENOMIC DNA]</scope>
</reference>
<evidence type="ECO:0000256" key="1">
    <source>
        <dbReference type="SAM" id="Phobius"/>
    </source>
</evidence>
<gene>
    <name evidence="2" type="ORF">CVLEPA_LOCUS11709</name>
</gene>
<feature type="transmembrane region" description="Helical" evidence="1">
    <location>
        <begin position="112"/>
        <end position="137"/>
    </location>
</feature>
<feature type="transmembrane region" description="Helical" evidence="1">
    <location>
        <begin position="67"/>
        <end position="91"/>
    </location>
</feature>
<name>A0ABP0FSM9_CLALP</name>
<evidence type="ECO:0000313" key="2">
    <source>
        <dbReference type="EMBL" id="CAK8681514.1"/>
    </source>
</evidence>
<keyword evidence="3" id="KW-1185">Reference proteome</keyword>
<proteinExistence type="predicted"/>
<protein>
    <submittedName>
        <fullName evidence="2">Uncharacterized protein</fullName>
    </submittedName>
</protein>